<organism evidence="1 2">
    <name type="scientific">Persicobacter diffluens</name>
    <dbReference type="NCBI Taxonomy" id="981"/>
    <lineage>
        <taxon>Bacteria</taxon>
        <taxon>Pseudomonadati</taxon>
        <taxon>Bacteroidota</taxon>
        <taxon>Cytophagia</taxon>
        <taxon>Cytophagales</taxon>
        <taxon>Persicobacteraceae</taxon>
        <taxon>Persicobacter</taxon>
    </lineage>
</organism>
<accession>A0AAN5ANR7</accession>
<keyword evidence="2" id="KW-1185">Reference proteome</keyword>
<comment type="caution">
    <text evidence="1">The sequence shown here is derived from an EMBL/GenBank/DDBJ whole genome shotgun (WGS) entry which is preliminary data.</text>
</comment>
<dbReference type="AlphaFoldDB" id="A0AAN5ANR7"/>
<protein>
    <submittedName>
        <fullName evidence="1">Uncharacterized protein</fullName>
    </submittedName>
</protein>
<evidence type="ECO:0000313" key="2">
    <source>
        <dbReference type="Proteomes" id="UP001310022"/>
    </source>
</evidence>
<dbReference type="Proteomes" id="UP001310022">
    <property type="component" value="Unassembled WGS sequence"/>
</dbReference>
<proteinExistence type="predicted"/>
<sequence length="157" mass="18100">MEAIKWSLKFYCAVGKGLKNLIFCINFVAFKNWMRFFRKHIAHWLQHLLLLLLLNSSVNVNDALYGGSVVYMENEIESLVELLLWSNNNSWTLPDAPDGQDEGQSSSRSAKLFYCLKESLLEIHTSTLFIEHESAEKPMLYKAHKIRPLTPPPPFQS</sequence>
<evidence type="ECO:0000313" key="1">
    <source>
        <dbReference type="EMBL" id="GJM63118.1"/>
    </source>
</evidence>
<dbReference type="EMBL" id="BQKE01000002">
    <property type="protein sequence ID" value="GJM63118.1"/>
    <property type="molecule type" value="Genomic_DNA"/>
</dbReference>
<gene>
    <name evidence="1" type="ORF">PEDI_36700</name>
</gene>
<reference evidence="1 2" key="1">
    <citation type="submission" date="2021-12" db="EMBL/GenBank/DDBJ databases">
        <title>Genome sequencing of bacteria with rrn-lacking chromosome and rrn-plasmid.</title>
        <authorList>
            <person name="Anda M."/>
            <person name="Iwasaki W."/>
        </authorList>
    </citation>
    <scope>NUCLEOTIDE SEQUENCE [LARGE SCALE GENOMIC DNA]</scope>
    <source>
        <strain evidence="1 2">NBRC 15940</strain>
    </source>
</reference>
<name>A0AAN5ANR7_9BACT</name>